<feature type="domain" description="Bacterioopsin transcriptional activator GAF and HTH associated" evidence="4">
    <location>
        <begin position="21"/>
        <end position="144"/>
    </location>
</feature>
<dbReference type="PANTHER" id="PTHR34236:SF1">
    <property type="entry name" value="DIMETHYL SULFOXIDE REDUCTASE TRANSCRIPTIONAL ACTIVATOR"/>
    <property type="match status" value="1"/>
</dbReference>
<dbReference type="GO" id="GO:0003677">
    <property type="term" value="F:DNA binding"/>
    <property type="evidence" value="ECO:0007669"/>
    <property type="project" value="InterPro"/>
</dbReference>
<sequence>MGGTVAEIELSPAEFVLEETIDDIEGLECEGERIVANADGEVMPFLWVDAPDLEGIEAAFESDETVDNVQLLADVDGERLYQMDWVRRVDALVQMLVEEEGTVLSAAGDADGWQFRLLFPDRDSLSRTNDYCRSNGIRFTLHSVYSLEEGRQGRFGLTDDQQDTLEMAFERGYYQIPREADMMALAEEIDISHQALSERLRRAHRSLVQNTVVIGQDGDPGE</sequence>
<dbReference type="Pfam" id="PF04967">
    <property type="entry name" value="HTH_10"/>
    <property type="match status" value="1"/>
</dbReference>
<dbReference type="KEGG" id="nou:Natoc_1338"/>
<dbReference type="RefSeq" id="WP_015320602.1">
    <property type="nucleotide sequence ID" value="NC_019974.1"/>
</dbReference>
<evidence type="ECO:0000259" key="3">
    <source>
        <dbReference type="Pfam" id="PF04967"/>
    </source>
</evidence>
<dbReference type="STRING" id="694430.Natoc_1338"/>
<dbReference type="Proteomes" id="UP000010878">
    <property type="component" value="Chromosome"/>
</dbReference>
<keyword evidence="6" id="KW-1185">Reference proteome</keyword>
<feature type="domain" description="HTH bat-type" evidence="3">
    <location>
        <begin position="157"/>
        <end position="208"/>
    </location>
</feature>
<dbReference type="InterPro" id="IPR031803">
    <property type="entry name" value="BAT_GAF/HTH-assoc"/>
</dbReference>
<dbReference type="EMBL" id="CP003929">
    <property type="protein sequence ID" value="AGB37152.1"/>
    <property type="molecule type" value="Genomic_DNA"/>
</dbReference>
<dbReference type="GeneID" id="14402941"/>
<name>L0JVU6_9EURY</name>
<dbReference type="OrthoDB" id="202021at2157"/>
<accession>L0JVU6</accession>
<evidence type="ECO:0000256" key="1">
    <source>
        <dbReference type="ARBA" id="ARBA00023015"/>
    </source>
</evidence>
<evidence type="ECO:0000313" key="6">
    <source>
        <dbReference type="Proteomes" id="UP000010878"/>
    </source>
</evidence>
<dbReference type="eggNOG" id="arCOG02280">
    <property type="taxonomic scope" value="Archaea"/>
</dbReference>
<dbReference type="CDD" id="cd00086">
    <property type="entry name" value="homeodomain"/>
    <property type="match status" value="1"/>
</dbReference>
<dbReference type="InterPro" id="IPR007050">
    <property type="entry name" value="HTH_bacterioopsin"/>
</dbReference>
<evidence type="ECO:0000313" key="5">
    <source>
        <dbReference type="EMBL" id="AGB37152.1"/>
    </source>
</evidence>
<dbReference type="Pfam" id="PF15915">
    <property type="entry name" value="BAT"/>
    <property type="match status" value="1"/>
</dbReference>
<reference evidence="5 6" key="1">
    <citation type="submission" date="2012-11" db="EMBL/GenBank/DDBJ databases">
        <title>FINISHED of Natronococcus occultus SP4, DSM 3396.</title>
        <authorList>
            <consortium name="DOE Joint Genome Institute"/>
            <person name="Eisen J."/>
            <person name="Huntemann M."/>
            <person name="Wei C.-L."/>
            <person name="Han J."/>
            <person name="Detter J.C."/>
            <person name="Han C."/>
            <person name="Tapia R."/>
            <person name="Chen A."/>
            <person name="Kyrpides N."/>
            <person name="Mavromatis K."/>
            <person name="Markowitz V."/>
            <person name="Szeto E."/>
            <person name="Ivanova N."/>
            <person name="Mikhailova N."/>
            <person name="Ovchinnikova G."/>
            <person name="Pagani I."/>
            <person name="Pati A."/>
            <person name="Goodwin L."/>
            <person name="Nordberg H.P."/>
            <person name="Cantor M.N."/>
            <person name="Hua S.X."/>
            <person name="Woyke T."/>
            <person name="Eisen J."/>
            <person name="Klenk H.-P."/>
            <person name="Klenk H.-P."/>
        </authorList>
    </citation>
    <scope>NUCLEOTIDE SEQUENCE [LARGE SCALE GENOMIC DNA]</scope>
    <source>
        <strain evidence="5 6">SP4</strain>
    </source>
</reference>
<gene>
    <name evidence="5" type="ORF">Natoc_1338</name>
</gene>
<keyword evidence="1" id="KW-0805">Transcription regulation</keyword>
<keyword evidence="2" id="KW-0804">Transcription</keyword>
<dbReference type="AlphaFoldDB" id="L0JVU6"/>
<dbReference type="InterPro" id="IPR001356">
    <property type="entry name" value="HD"/>
</dbReference>
<evidence type="ECO:0000259" key="4">
    <source>
        <dbReference type="Pfam" id="PF15915"/>
    </source>
</evidence>
<proteinExistence type="predicted"/>
<organism evidence="5 6">
    <name type="scientific">Natronococcus occultus SP4</name>
    <dbReference type="NCBI Taxonomy" id="694430"/>
    <lineage>
        <taxon>Archaea</taxon>
        <taxon>Methanobacteriati</taxon>
        <taxon>Methanobacteriota</taxon>
        <taxon>Stenosarchaea group</taxon>
        <taxon>Halobacteria</taxon>
        <taxon>Halobacteriales</taxon>
        <taxon>Natrialbaceae</taxon>
        <taxon>Natronococcus</taxon>
    </lineage>
</organism>
<evidence type="ECO:0000256" key="2">
    <source>
        <dbReference type="ARBA" id="ARBA00023163"/>
    </source>
</evidence>
<dbReference type="HOGENOM" id="CLU_076274_0_0_2"/>
<dbReference type="PANTHER" id="PTHR34236">
    <property type="entry name" value="DIMETHYL SULFOXIDE REDUCTASE TRANSCRIPTIONAL ACTIVATOR"/>
    <property type="match status" value="1"/>
</dbReference>
<protein>
    <submittedName>
        <fullName evidence="5">Putative DNA binding protein</fullName>
    </submittedName>
</protein>